<proteinExistence type="predicted"/>
<comment type="subunit">
    <text evidence="1">Homodimer.</text>
</comment>
<reference evidence="8" key="1">
    <citation type="submission" date="2016-10" db="EMBL/GenBank/DDBJ databases">
        <authorList>
            <person name="Varghese N."/>
            <person name="Submissions S."/>
        </authorList>
    </citation>
    <scope>NUCLEOTIDE SEQUENCE [LARGE SCALE GENOMIC DNA]</scope>
    <source>
        <strain evidence="8">DSM 217</strain>
    </source>
</reference>
<dbReference type="NCBIfam" id="NF006828">
    <property type="entry name" value="PRK09350.1"/>
    <property type="match status" value="1"/>
</dbReference>
<evidence type="ECO:0000313" key="8">
    <source>
        <dbReference type="Proteomes" id="UP000198816"/>
    </source>
</evidence>
<dbReference type="STRING" id="1058.SAMN05421783_12163"/>
<evidence type="ECO:0000313" key="7">
    <source>
        <dbReference type="EMBL" id="SDX33639.1"/>
    </source>
</evidence>
<dbReference type="PANTHER" id="PTHR42918">
    <property type="entry name" value="LYSYL-TRNA SYNTHETASE"/>
    <property type="match status" value="1"/>
</dbReference>
<dbReference type="GO" id="GO:0006430">
    <property type="term" value="P:lysyl-tRNA aminoacylation"/>
    <property type="evidence" value="ECO:0007669"/>
    <property type="project" value="InterPro"/>
</dbReference>
<dbReference type="NCBIfam" id="TIGR00462">
    <property type="entry name" value="genX"/>
    <property type="match status" value="1"/>
</dbReference>
<dbReference type="GO" id="GO:0000049">
    <property type="term" value="F:tRNA binding"/>
    <property type="evidence" value="ECO:0007669"/>
    <property type="project" value="TreeGrafter"/>
</dbReference>
<keyword evidence="4" id="KW-0067">ATP-binding</keyword>
<evidence type="ECO:0000256" key="2">
    <source>
        <dbReference type="ARBA" id="ARBA00022598"/>
    </source>
</evidence>
<dbReference type="InterPro" id="IPR045864">
    <property type="entry name" value="aa-tRNA-synth_II/BPL/LPL"/>
</dbReference>
<name>A0A1H3AXU9_THIRO</name>
<dbReference type="InterPro" id="IPR004364">
    <property type="entry name" value="Aa-tRNA-synt_II"/>
</dbReference>
<evidence type="ECO:0000256" key="3">
    <source>
        <dbReference type="ARBA" id="ARBA00022741"/>
    </source>
</evidence>
<dbReference type="FunFam" id="3.30.930.10:FF:000017">
    <property type="entry name" value="Elongation factor P--(R)-beta-lysine ligase"/>
    <property type="match status" value="1"/>
</dbReference>
<keyword evidence="8" id="KW-1185">Reference proteome</keyword>
<dbReference type="InterPro" id="IPR004525">
    <property type="entry name" value="EpmA"/>
</dbReference>
<gene>
    <name evidence="7" type="ORF">SAMN05421783_12163</name>
</gene>
<feature type="domain" description="Aminoacyl-transfer RNA synthetases class-II family profile" evidence="6">
    <location>
        <begin position="34"/>
        <end position="348"/>
    </location>
</feature>
<comment type="catalytic activity">
    <reaction evidence="5">
        <text>D-beta-lysine + L-lysyl-[protein] + ATP = N(6)-((3R)-3,6-diaminohexanoyl)-L-lysyl-[protein] + AMP + diphosphate + H(+)</text>
        <dbReference type="Rhea" id="RHEA:83435"/>
        <dbReference type="Rhea" id="RHEA-COMP:9752"/>
        <dbReference type="Rhea" id="RHEA-COMP:20131"/>
        <dbReference type="ChEBI" id="CHEBI:15378"/>
        <dbReference type="ChEBI" id="CHEBI:29969"/>
        <dbReference type="ChEBI" id="CHEBI:30616"/>
        <dbReference type="ChEBI" id="CHEBI:33019"/>
        <dbReference type="ChEBI" id="CHEBI:84138"/>
        <dbReference type="ChEBI" id="CHEBI:156053"/>
        <dbReference type="ChEBI" id="CHEBI:456215"/>
    </reaction>
    <physiologicalReaction direction="left-to-right" evidence="5">
        <dbReference type="Rhea" id="RHEA:83436"/>
    </physiologicalReaction>
</comment>
<dbReference type="AlphaFoldDB" id="A0A1H3AXU9"/>
<keyword evidence="7" id="KW-0030">Aminoacyl-tRNA synthetase</keyword>
<sequence length="352" mass="38377">MPARPAPSARTAVDVFIPMPACDDWSACAATPVLRARAEMLARIRAFFAAAGVMEVETPILSHAGATDPALASLSLSGGLSGGGSDADRRLFLQTSPEFPMKRLLASGSGPIYQICKVFRGEERGRRHHPEFSLLEWYRPGMDYGQLIDEVADLVRAALQRPTLPMERIRYRDLFREVLDLDPFTAPLQTLREAAVTAEIPDADRLDLERDGWLDLLLTQCLEPRLGRSGMGFLCDYPPSQAALARIRPGSAPPDDQPVAERFELYIDGVELANGFHELTDAAEQGARFAHDCAERRRLGLAEIPPDTRLLAALEAGMPASSGVALGLDRLLMIAVGATHIDQVLAFPVERA</sequence>
<protein>
    <submittedName>
        <fullName evidence="7">Lysyl-tRNA synthetase, class 2</fullName>
    </submittedName>
</protein>
<dbReference type="PANTHER" id="PTHR42918:SF6">
    <property type="entry name" value="ELONGATION FACTOR P--(R)-BETA-LYSINE LIGASE"/>
    <property type="match status" value="1"/>
</dbReference>
<dbReference type="PROSITE" id="PS50862">
    <property type="entry name" value="AA_TRNA_LIGASE_II"/>
    <property type="match status" value="1"/>
</dbReference>
<dbReference type="InterPro" id="IPR006195">
    <property type="entry name" value="aa-tRNA-synth_II"/>
</dbReference>
<accession>A0A1H3AXU9</accession>
<evidence type="ECO:0000256" key="4">
    <source>
        <dbReference type="ARBA" id="ARBA00022840"/>
    </source>
</evidence>
<organism evidence="7 8">
    <name type="scientific">Thiocapsa roseopersicina</name>
    <dbReference type="NCBI Taxonomy" id="1058"/>
    <lineage>
        <taxon>Bacteria</taxon>
        <taxon>Pseudomonadati</taxon>
        <taxon>Pseudomonadota</taxon>
        <taxon>Gammaproteobacteria</taxon>
        <taxon>Chromatiales</taxon>
        <taxon>Chromatiaceae</taxon>
        <taxon>Thiocapsa</taxon>
    </lineage>
</organism>
<evidence type="ECO:0000256" key="1">
    <source>
        <dbReference type="ARBA" id="ARBA00011738"/>
    </source>
</evidence>
<keyword evidence="2" id="KW-0436">Ligase</keyword>
<dbReference type="SUPFAM" id="SSF55681">
    <property type="entry name" value="Class II aaRS and biotin synthetases"/>
    <property type="match status" value="1"/>
</dbReference>
<dbReference type="EMBL" id="FNNZ01000021">
    <property type="protein sequence ID" value="SDX33639.1"/>
    <property type="molecule type" value="Genomic_DNA"/>
</dbReference>
<keyword evidence="3" id="KW-0547">Nucleotide-binding</keyword>
<evidence type="ECO:0000256" key="5">
    <source>
        <dbReference type="ARBA" id="ARBA00052794"/>
    </source>
</evidence>
<dbReference type="GO" id="GO:0005829">
    <property type="term" value="C:cytosol"/>
    <property type="evidence" value="ECO:0007669"/>
    <property type="project" value="TreeGrafter"/>
</dbReference>
<dbReference type="GO" id="GO:0004824">
    <property type="term" value="F:lysine-tRNA ligase activity"/>
    <property type="evidence" value="ECO:0007669"/>
    <property type="project" value="InterPro"/>
</dbReference>
<dbReference type="Proteomes" id="UP000198816">
    <property type="component" value="Unassembled WGS sequence"/>
</dbReference>
<dbReference type="Pfam" id="PF00152">
    <property type="entry name" value="tRNA-synt_2"/>
    <property type="match status" value="1"/>
</dbReference>
<evidence type="ECO:0000259" key="6">
    <source>
        <dbReference type="PROSITE" id="PS50862"/>
    </source>
</evidence>
<dbReference type="Gene3D" id="3.30.930.10">
    <property type="entry name" value="Bira Bifunctional Protein, Domain 2"/>
    <property type="match status" value="1"/>
</dbReference>
<dbReference type="GO" id="GO:0005524">
    <property type="term" value="F:ATP binding"/>
    <property type="evidence" value="ECO:0007669"/>
    <property type="project" value="UniProtKB-KW"/>
</dbReference>